<gene>
    <name evidence="1" type="ORF">C1631_011960</name>
</gene>
<dbReference type="PROSITE" id="PS51257">
    <property type="entry name" value="PROKAR_LIPOPROTEIN"/>
    <property type="match status" value="1"/>
</dbReference>
<dbReference type="AlphaFoldDB" id="A0A316XAW6"/>
<dbReference type="Proteomes" id="UP000236594">
    <property type="component" value="Unassembled WGS sequence"/>
</dbReference>
<sequence>MEKTEFQIIIHLLFLIVMAGSSVSSCKNSTKKPSPATKTLKQAQYLIPVHNNKINEMKLELIGGY</sequence>
<dbReference type="OrthoDB" id="9949329at2"/>
<keyword evidence="2" id="KW-1185">Reference proteome</keyword>
<dbReference type="EMBL" id="PPED02000002">
    <property type="protein sequence ID" value="PWN70664.1"/>
    <property type="molecule type" value="Genomic_DNA"/>
</dbReference>
<organism evidence="1 2">
    <name type="scientific">Chryseobacterium phosphatilyticum</name>
    <dbReference type="NCBI Taxonomy" id="475075"/>
    <lineage>
        <taxon>Bacteria</taxon>
        <taxon>Pseudomonadati</taxon>
        <taxon>Bacteroidota</taxon>
        <taxon>Flavobacteriia</taxon>
        <taxon>Flavobacteriales</taxon>
        <taxon>Weeksellaceae</taxon>
        <taxon>Chryseobacterium group</taxon>
        <taxon>Chryseobacterium</taxon>
    </lineage>
</organism>
<evidence type="ECO:0000313" key="2">
    <source>
        <dbReference type="Proteomes" id="UP000236594"/>
    </source>
</evidence>
<reference evidence="1 2" key="1">
    <citation type="submission" date="2018-04" db="EMBL/GenBank/DDBJ databases">
        <title>Draft Genome Sequence of Phosphate-Solubilizing Chryseobacterium sp. ISE14 that is a Biocontrol and Plant Growth-Promoting Rhizobacterium Isolated from Cucumber.</title>
        <authorList>
            <person name="Jeong J.-J."/>
            <person name="Sang M.K."/>
            <person name="Choi I.-G."/>
            <person name="Kim K.D."/>
        </authorList>
    </citation>
    <scope>NUCLEOTIDE SEQUENCE [LARGE SCALE GENOMIC DNA]</scope>
    <source>
        <strain evidence="1 2">ISE14</strain>
    </source>
</reference>
<proteinExistence type="predicted"/>
<protein>
    <submittedName>
        <fullName evidence="1">Uncharacterized protein</fullName>
    </submittedName>
</protein>
<evidence type="ECO:0000313" key="1">
    <source>
        <dbReference type="EMBL" id="PWN70664.1"/>
    </source>
</evidence>
<name>A0A316XAW6_9FLAO</name>
<dbReference type="RefSeq" id="WP_103248943.1">
    <property type="nucleotide sequence ID" value="NZ_PPED02000002.1"/>
</dbReference>
<accession>A0A316XAW6</accession>
<comment type="caution">
    <text evidence="1">The sequence shown here is derived from an EMBL/GenBank/DDBJ whole genome shotgun (WGS) entry which is preliminary data.</text>
</comment>